<proteinExistence type="predicted"/>
<dbReference type="InterPro" id="IPR056572">
    <property type="entry name" value="Zn_ribbon_PaaD"/>
</dbReference>
<dbReference type="Pfam" id="PF01883">
    <property type="entry name" value="FeS_assembly_P"/>
    <property type="match status" value="1"/>
</dbReference>
<gene>
    <name evidence="3" type="ORF">CAL25_14050</name>
</gene>
<evidence type="ECO:0000313" key="3">
    <source>
        <dbReference type="EMBL" id="OZI49164.1"/>
    </source>
</evidence>
<name>A0A261THQ6_9BORD</name>
<keyword evidence="4" id="KW-1185">Reference proteome</keyword>
<dbReference type="PANTHER" id="PTHR42831">
    <property type="entry name" value="FE-S PROTEIN MATURATION AUXILIARY FACTOR YITW"/>
    <property type="match status" value="1"/>
</dbReference>
<dbReference type="SUPFAM" id="SSF117916">
    <property type="entry name" value="Fe-S cluster assembly (FSCA) domain-like"/>
    <property type="match status" value="1"/>
</dbReference>
<dbReference type="EMBL" id="NEVP01000008">
    <property type="protein sequence ID" value="OZI49164.1"/>
    <property type="molecule type" value="Genomic_DNA"/>
</dbReference>
<dbReference type="InterPro" id="IPR002744">
    <property type="entry name" value="MIP18-like"/>
</dbReference>
<dbReference type="PANTHER" id="PTHR42831:SF3">
    <property type="entry name" value="1,2-PHENYLACETYL-COA EPOXIDASE, SUBUNIT D-RELATED"/>
    <property type="match status" value="1"/>
</dbReference>
<evidence type="ECO:0000259" key="1">
    <source>
        <dbReference type="Pfam" id="PF01883"/>
    </source>
</evidence>
<dbReference type="Gene3D" id="3.30.300.130">
    <property type="entry name" value="Fe-S cluster assembly (FSCA)"/>
    <property type="match status" value="1"/>
</dbReference>
<dbReference type="OrthoDB" id="3684942at2"/>
<dbReference type="Pfam" id="PF23451">
    <property type="entry name" value="Zn_ribbon_PaaD"/>
    <property type="match status" value="1"/>
</dbReference>
<protein>
    <submittedName>
        <fullName evidence="3">Phenylacetate-CoA oxygenase subunit PaaJ</fullName>
    </submittedName>
</protein>
<evidence type="ECO:0000259" key="2">
    <source>
        <dbReference type="Pfam" id="PF23451"/>
    </source>
</evidence>
<feature type="domain" description="MIP18 family-like" evidence="1">
    <location>
        <begin position="16"/>
        <end position="78"/>
    </location>
</feature>
<dbReference type="RefSeq" id="WP_094800931.1">
    <property type="nucleotide sequence ID" value="NZ_NEVP01000008.1"/>
</dbReference>
<dbReference type="InterPro" id="IPR052339">
    <property type="entry name" value="Fe-S_Maturation_MIP18"/>
</dbReference>
<reference evidence="3 4" key="1">
    <citation type="submission" date="2017-05" db="EMBL/GenBank/DDBJ databases">
        <title>Complete and WGS of Bordetella genogroups.</title>
        <authorList>
            <person name="Spilker T."/>
            <person name="LiPuma J."/>
        </authorList>
    </citation>
    <scope>NUCLEOTIDE SEQUENCE [LARGE SCALE GENOMIC DNA]</scope>
    <source>
        <strain evidence="3 4">AU10456</strain>
    </source>
</reference>
<accession>A0A261THQ6</accession>
<dbReference type="InterPro" id="IPR034904">
    <property type="entry name" value="FSCA_dom_sf"/>
</dbReference>
<sequence>MVNTSAPATPVSVEPAQVMTWLQEVPDPEIPVLSVVDLGVVREVRFEEAACVVTITPTYSGCPAMREISEDITRTLQAHGLDEVRIETRLSPAWTTDWMTERGRTALKGYGIAAPAERAVDISGISRRHAAPAIACPRCGSHNTRLVSHFGSTSCKALYRCAACHEPFDYFKPH</sequence>
<feature type="domain" description="PaaD zinc beta ribbon" evidence="2">
    <location>
        <begin position="127"/>
        <end position="172"/>
    </location>
</feature>
<dbReference type="InterPro" id="IPR011883">
    <property type="entry name" value="PaaD-like"/>
</dbReference>
<comment type="caution">
    <text evidence="3">The sequence shown here is derived from an EMBL/GenBank/DDBJ whole genome shotgun (WGS) entry which is preliminary data.</text>
</comment>
<organism evidence="3 4">
    <name type="scientific">Bordetella genomosp. 5</name>
    <dbReference type="NCBI Taxonomy" id="1395608"/>
    <lineage>
        <taxon>Bacteria</taxon>
        <taxon>Pseudomonadati</taxon>
        <taxon>Pseudomonadota</taxon>
        <taxon>Betaproteobacteria</taxon>
        <taxon>Burkholderiales</taxon>
        <taxon>Alcaligenaceae</taxon>
        <taxon>Bordetella</taxon>
    </lineage>
</organism>
<dbReference type="Proteomes" id="UP000216913">
    <property type="component" value="Unassembled WGS sequence"/>
</dbReference>
<dbReference type="AlphaFoldDB" id="A0A261THQ6"/>
<evidence type="ECO:0000313" key="4">
    <source>
        <dbReference type="Proteomes" id="UP000216913"/>
    </source>
</evidence>
<dbReference type="NCBIfam" id="TIGR02159">
    <property type="entry name" value="PA_CoA_Oxy4"/>
    <property type="match status" value="1"/>
</dbReference>